<evidence type="ECO:0000313" key="1">
    <source>
        <dbReference type="Ensembl" id="ENSCMIP00000004648.1"/>
    </source>
</evidence>
<dbReference type="GO" id="GO:0031344">
    <property type="term" value="P:regulation of cell projection organization"/>
    <property type="evidence" value="ECO:0007669"/>
    <property type="project" value="TreeGrafter"/>
</dbReference>
<keyword evidence="2" id="KW-1185">Reference proteome</keyword>
<evidence type="ECO:0008006" key="3">
    <source>
        <dbReference type="Google" id="ProtNLM"/>
    </source>
</evidence>
<reference evidence="1" key="4">
    <citation type="submission" date="2025-08" db="UniProtKB">
        <authorList>
            <consortium name="Ensembl"/>
        </authorList>
    </citation>
    <scope>IDENTIFICATION</scope>
</reference>
<reference evidence="1" key="5">
    <citation type="submission" date="2025-09" db="UniProtKB">
        <authorList>
            <consortium name="Ensembl"/>
        </authorList>
    </citation>
    <scope>IDENTIFICATION</scope>
</reference>
<reference evidence="2" key="2">
    <citation type="journal article" date="2007" name="PLoS Biol.">
        <title>Survey sequencing and comparative analysis of the elephant shark (Callorhinchus milii) genome.</title>
        <authorList>
            <person name="Venkatesh B."/>
            <person name="Kirkness E.F."/>
            <person name="Loh Y.H."/>
            <person name="Halpern A.L."/>
            <person name="Lee A.P."/>
            <person name="Johnson J."/>
            <person name="Dandona N."/>
            <person name="Viswanathan L.D."/>
            <person name="Tay A."/>
            <person name="Venter J.C."/>
            <person name="Strausberg R.L."/>
            <person name="Brenner S."/>
        </authorList>
    </citation>
    <scope>NUCLEOTIDE SEQUENCE [LARGE SCALE GENOMIC DNA]</scope>
</reference>
<dbReference type="PANTHER" id="PTHR31508">
    <property type="entry name" value="PROTEIN PITCHFORK"/>
    <property type="match status" value="1"/>
</dbReference>
<name>A0A4W3GLH8_CALMI</name>
<reference evidence="2" key="3">
    <citation type="journal article" date="2014" name="Nature">
        <title>Elephant shark genome provides unique insights into gnathostome evolution.</title>
        <authorList>
            <consortium name="International Elephant Shark Genome Sequencing Consortium"/>
            <person name="Venkatesh B."/>
            <person name="Lee A.P."/>
            <person name="Ravi V."/>
            <person name="Maurya A.K."/>
            <person name="Lian M.M."/>
            <person name="Swann J.B."/>
            <person name="Ohta Y."/>
            <person name="Flajnik M.F."/>
            <person name="Sutoh Y."/>
            <person name="Kasahara M."/>
            <person name="Hoon S."/>
            <person name="Gangu V."/>
            <person name="Roy S.W."/>
            <person name="Irimia M."/>
            <person name="Korzh V."/>
            <person name="Kondrychyn I."/>
            <person name="Lim Z.W."/>
            <person name="Tay B.H."/>
            <person name="Tohari S."/>
            <person name="Kong K.W."/>
            <person name="Ho S."/>
            <person name="Lorente-Galdos B."/>
            <person name="Quilez J."/>
            <person name="Marques-Bonet T."/>
            <person name="Raney B.J."/>
            <person name="Ingham P.W."/>
            <person name="Tay A."/>
            <person name="Hillier L.W."/>
            <person name="Minx P."/>
            <person name="Boehm T."/>
            <person name="Wilson R.K."/>
            <person name="Brenner S."/>
            <person name="Warren W.C."/>
        </authorList>
    </citation>
    <scope>NUCLEOTIDE SEQUENCE [LARGE SCALE GENOMIC DNA]</scope>
</reference>
<dbReference type="AlphaFoldDB" id="A0A4W3GLH8"/>
<accession>A0A4W3GLH8</accession>
<reference evidence="2" key="1">
    <citation type="journal article" date="2006" name="Science">
        <title>Ancient noncoding elements conserved in the human genome.</title>
        <authorList>
            <person name="Venkatesh B."/>
            <person name="Kirkness E.F."/>
            <person name="Loh Y.H."/>
            <person name="Halpern A.L."/>
            <person name="Lee A.P."/>
            <person name="Johnson J."/>
            <person name="Dandona N."/>
            <person name="Viswanathan L.D."/>
            <person name="Tay A."/>
            <person name="Venter J.C."/>
            <person name="Strausberg R.L."/>
            <person name="Brenner S."/>
        </authorList>
    </citation>
    <scope>NUCLEOTIDE SEQUENCE [LARGE SCALE GENOMIC DNA]</scope>
</reference>
<organism evidence="1 2">
    <name type="scientific">Callorhinchus milii</name>
    <name type="common">Ghost shark</name>
    <dbReference type="NCBI Taxonomy" id="7868"/>
    <lineage>
        <taxon>Eukaryota</taxon>
        <taxon>Metazoa</taxon>
        <taxon>Chordata</taxon>
        <taxon>Craniata</taxon>
        <taxon>Vertebrata</taxon>
        <taxon>Chondrichthyes</taxon>
        <taxon>Holocephali</taxon>
        <taxon>Chimaeriformes</taxon>
        <taxon>Callorhinchidae</taxon>
        <taxon>Callorhinchus</taxon>
    </lineage>
</organism>
<sequence length="163" mass="18937">MFPLIESVNCCFFPPVVKKIKVESYPDVEVFPLYWAKNRLGNEYPPIRGTPNRGPGTYNNHLKPLSNYGYVLGARTQRRFTQASCEVGINRPIEGGILCISSPGTYEHQLKCNRRITWPMKFSSPDWSLVSSPKRRTLRIELPSDKDFRKHRNKMAYFSLYFN</sequence>
<dbReference type="InterPro" id="IPR033602">
    <property type="entry name" value="CIMAP3"/>
</dbReference>
<dbReference type="PANTHER" id="PTHR31508:SF2">
    <property type="entry name" value="PROTEIN PITCHFORK"/>
    <property type="match status" value="1"/>
</dbReference>
<proteinExistence type="predicted"/>
<dbReference type="GO" id="GO:0008092">
    <property type="term" value="F:cytoskeletal protein binding"/>
    <property type="evidence" value="ECO:0007669"/>
    <property type="project" value="TreeGrafter"/>
</dbReference>
<dbReference type="OMA" id="HRHVTWP"/>
<dbReference type="Ensembl" id="ENSCMIT00000004820.1">
    <property type="protein sequence ID" value="ENSCMIP00000004648.1"/>
    <property type="gene ID" value="ENSCMIG00000002758.1"/>
</dbReference>
<evidence type="ECO:0000313" key="2">
    <source>
        <dbReference type="Proteomes" id="UP000314986"/>
    </source>
</evidence>
<protein>
    <recommendedName>
        <fullName evidence="3">Protein pitchfork</fullName>
    </recommendedName>
</protein>
<dbReference type="GeneTree" id="ENSGT00390000001017"/>
<dbReference type="Proteomes" id="UP000314986">
    <property type="component" value="Unassembled WGS sequence"/>
</dbReference>
<dbReference type="InParanoid" id="A0A4W3GLH8"/>